<dbReference type="NCBIfam" id="TIGR01647">
    <property type="entry name" value="ATPase-IIIA_H"/>
    <property type="match status" value="1"/>
</dbReference>
<keyword evidence="11 13" id="KW-0472">Membrane</keyword>
<dbReference type="InterPro" id="IPR059000">
    <property type="entry name" value="ATPase_P-type_domA"/>
</dbReference>
<accession>A0A836C4Y9</accession>
<dbReference type="InterPro" id="IPR023214">
    <property type="entry name" value="HAD_sf"/>
</dbReference>
<dbReference type="SUPFAM" id="SSF81653">
    <property type="entry name" value="Calcium ATPase, transduction domain A"/>
    <property type="match status" value="1"/>
</dbReference>
<feature type="transmembrane region" description="Helical" evidence="13">
    <location>
        <begin position="712"/>
        <end position="740"/>
    </location>
</feature>
<dbReference type="FunFam" id="3.40.50.1000:FF:000008">
    <property type="entry name" value="Plasma membrane ATPase"/>
    <property type="match status" value="1"/>
</dbReference>
<dbReference type="NCBIfam" id="TIGR01494">
    <property type="entry name" value="ATPase_P-type"/>
    <property type="match status" value="2"/>
</dbReference>
<dbReference type="PANTHER" id="PTHR42861">
    <property type="entry name" value="CALCIUM-TRANSPORTING ATPASE"/>
    <property type="match status" value="1"/>
</dbReference>
<evidence type="ECO:0000256" key="8">
    <source>
        <dbReference type="ARBA" id="ARBA00022840"/>
    </source>
</evidence>
<feature type="transmembrane region" description="Helical" evidence="13">
    <location>
        <begin position="796"/>
        <end position="815"/>
    </location>
</feature>
<evidence type="ECO:0000256" key="9">
    <source>
        <dbReference type="ARBA" id="ARBA00022967"/>
    </source>
</evidence>
<comment type="function">
    <text evidence="1">The plasma membrane ATPase of plants and fungi is a hydrogen ion pump. The proton gradient it generates drives the active transport of nutrients by H(+)-symport. The resulting external acidification and/or internal alkinization may mediate growth responses.</text>
</comment>
<evidence type="ECO:0000256" key="11">
    <source>
        <dbReference type="ARBA" id="ARBA00023136"/>
    </source>
</evidence>
<evidence type="ECO:0000256" key="7">
    <source>
        <dbReference type="ARBA" id="ARBA00022741"/>
    </source>
</evidence>
<dbReference type="PRINTS" id="PR00119">
    <property type="entry name" value="CATATPASE"/>
</dbReference>
<proteinExistence type="inferred from homology"/>
<dbReference type="SMART" id="SM00831">
    <property type="entry name" value="Cation_ATPase_N"/>
    <property type="match status" value="1"/>
</dbReference>
<feature type="transmembrane region" description="Helical" evidence="13">
    <location>
        <begin position="639"/>
        <end position="661"/>
    </location>
</feature>
<comment type="caution">
    <text evidence="16">The sequence shown here is derived from an EMBL/GenBank/DDBJ whole genome shotgun (WGS) entry which is preliminary data.</text>
</comment>
<evidence type="ECO:0000256" key="6">
    <source>
        <dbReference type="ARBA" id="ARBA00022692"/>
    </source>
</evidence>
<protein>
    <recommendedName>
        <fullName evidence="13">Plasma membrane ATPase</fullName>
        <ecNumber evidence="13">7.1.2.1</ecNumber>
    </recommendedName>
</protein>
<dbReference type="Pfam" id="PF00702">
    <property type="entry name" value="Hydrolase"/>
    <property type="match status" value="1"/>
</dbReference>
<dbReference type="InterPro" id="IPR008250">
    <property type="entry name" value="ATPase_P-typ_transduc_dom_A_sf"/>
</dbReference>
<dbReference type="InterPro" id="IPR004014">
    <property type="entry name" value="ATPase_P-typ_cation-transptr_N"/>
</dbReference>
<evidence type="ECO:0000256" key="13">
    <source>
        <dbReference type="RuleBase" id="RU362083"/>
    </source>
</evidence>
<feature type="compositionally biased region" description="Gly residues" evidence="14">
    <location>
        <begin position="23"/>
        <end position="33"/>
    </location>
</feature>
<dbReference type="GO" id="GO:0120029">
    <property type="term" value="P:proton export across plasma membrane"/>
    <property type="evidence" value="ECO:0007669"/>
    <property type="project" value="UniProtKB-UniRule"/>
</dbReference>
<dbReference type="PROSITE" id="PS00154">
    <property type="entry name" value="ATPASE_E1_E2"/>
    <property type="match status" value="1"/>
</dbReference>
<evidence type="ECO:0000259" key="15">
    <source>
        <dbReference type="SMART" id="SM00831"/>
    </source>
</evidence>
<dbReference type="Gene3D" id="3.40.50.1000">
    <property type="entry name" value="HAD superfamily/HAD-like"/>
    <property type="match status" value="1"/>
</dbReference>
<keyword evidence="13" id="KW-0460">Magnesium</keyword>
<sequence length="1086" mass="114761">MAARAPGAPPPAGPHDTAPAGPPGAGTAGGVSTGDGPSKHAQAGDGEEDGGEASALLHQWGRNELEEKTTPSWLVYVRQLHQPMPIMIWIAAIIEAAIQNWADFGILMGIQFINATLGWYETTKAGNAVAALKASLKPQATARRDGSWATMDAALLVPGDLVLLGSGASVPADCVINHGTVDVDQSALTGESLPVTLNAGESAKMGATVVRGETEATVEFTGRNTFFGKTASLLQVGGNELGHLQRILLTIMAVLLGASFLLCFTAFGYLLGNHTSFKDALQFTVVLLVASIPIAIEIVCTTTLALGSRQLSKHGAIVTRLAAIEDMAGMNMLCSDKTGTLTLNKMVIQDDTPTYLPGLGQAGLLLLAAQAARWREPPRDALDTLVLGAAELGALEGTTQLDYMPFDARAKRTEGTVTKGAPHIIVALLPPSEAPVRAAVEAAVRSFGQRGIRCLAVAKTDSQDGPWRMAGLLTFLDPPRPDTKQTIDRALEFGVDVKMITGDHLLIAKETSRVLGLGTNIQEPSHLPTVDAEGKPPKDLGVKYGKIIMEADGFAQVYPEHKYLIVEALRQNGFAVGMTGDGVNDAPALKRADVGVAVQGATDAARAAADIVLTQPGLSTIIEAIIVARSIFQRMQNFINYRIAATLQLLTFFFIAVLAFPPSAYAAAPGQVWPEYFKMPVLMLMLITLLNDGTLISIGYDRVQPSHMPEKWNLRALFTISIVLGMVACGSSLLLLWAALDSWRPGGIFQTWGIGGVPYGKITTLIYLKVSVSDFLTLFSARTHEGFFWSVRPSPILLGAALCALSLSTALACAWPRGTLDKQPVDGLARPPGNTLLPLWVWLYCVFWWFVQDLLKVAAYWVMHRYNIFDINTHQLVNMREAARPEEPGRPLAAASVGLTETKLLHHRIADAAAALERASAVPAGQLARVSQGLALARSSARVVRESISRRSQPHVSRRGSGASGAPSHGGGGGDVEEGGAPPEGGVLPGLYVRETMEALREAAEALPAEARPEIEPHLGPVHAAAHHLHNVARAFQLPGSESGPGAGPERVSSGGSGAAAAAMEHVRGSTAGDAGGGVGRRSRPV</sequence>
<keyword evidence="9 13" id="KW-1278">Translocase</keyword>
<dbReference type="GO" id="GO:0008553">
    <property type="term" value="F:P-type proton-exporting transporter activity"/>
    <property type="evidence" value="ECO:0007669"/>
    <property type="project" value="UniProtKB-UniRule"/>
</dbReference>
<evidence type="ECO:0000256" key="4">
    <source>
        <dbReference type="ARBA" id="ARBA00022475"/>
    </source>
</evidence>
<keyword evidence="5" id="KW-0597">Phosphoprotein</keyword>
<keyword evidence="10 13" id="KW-1133">Transmembrane helix</keyword>
<feature type="transmembrane region" description="Helical" evidence="13">
    <location>
        <begin position="681"/>
        <end position="700"/>
    </location>
</feature>
<evidence type="ECO:0000256" key="1">
    <source>
        <dbReference type="ARBA" id="ARBA00003417"/>
    </source>
</evidence>
<feature type="region of interest" description="Disordered" evidence="14">
    <location>
        <begin position="945"/>
        <end position="989"/>
    </location>
</feature>
<keyword evidence="13" id="KW-0406">Ion transport</keyword>
<dbReference type="EC" id="7.1.2.1" evidence="13"/>
<dbReference type="GO" id="GO:0005886">
    <property type="term" value="C:plasma membrane"/>
    <property type="evidence" value="ECO:0007669"/>
    <property type="project" value="UniProtKB-SubCell"/>
</dbReference>
<evidence type="ECO:0000256" key="5">
    <source>
        <dbReference type="ARBA" id="ARBA00022553"/>
    </source>
</evidence>
<organism evidence="16 17">
    <name type="scientific">Edaphochlamys debaryana</name>
    <dbReference type="NCBI Taxonomy" id="47281"/>
    <lineage>
        <taxon>Eukaryota</taxon>
        <taxon>Viridiplantae</taxon>
        <taxon>Chlorophyta</taxon>
        <taxon>core chlorophytes</taxon>
        <taxon>Chlorophyceae</taxon>
        <taxon>CS clade</taxon>
        <taxon>Chlamydomonadales</taxon>
        <taxon>Chlamydomonadales incertae sedis</taxon>
        <taxon>Edaphochlamys</taxon>
    </lineage>
</organism>
<dbReference type="Gene3D" id="1.20.1110.10">
    <property type="entry name" value="Calcium-transporting ATPase, transmembrane domain"/>
    <property type="match status" value="1"/>
</dbReference>
<keyword evidence="13" id="KW-0813">Transport</keyword>
<dbReference type="Proteomes" id="UP000612055">
    <property type="component" value="Unassembled WGS sequence"/>
</dbReference>
<keyword evidence="13" id="KW-0375">Hydrogen ion transport</keyword>
<dbReference type="Gene3D" id="3.40.1110.10">
    <property type="entry name" value="Calcium-transporting ATPase, cytoplasmic domain N"/>
    <property type="match status" value="1"/>
</dbReference>
<dbReference type="GO" id="GO:0005524">
    <property type="term" value="F:ATP binding"/>
    <property type="evidence" value="ECO:0007669"/>
    <property type="project" value="UniProtKB-UniRule"/>
</dbReference>
<feature type="transmembrane region" description="Helical" evidence="13">
    <location>
        <begin position="283"/>
        <end position="306"/>
    </location>
</feature>
<dbReference type="InterPro" id="IPR018303">
    <property type="entry name" value="ATPase_P-typ_P_site"/>
</dbReference>
<dbReference type="SFLD" id="SFLDF00027">
    <property type="entry name" value="p-type_atpase"/>
    <property type="match status" value="1"/>
</dbReference>
<keyword evidence="7 13" id="KW-0547">Nucleotide-binding</keyword>
<dbReference type="InterPro" id="IPR023299">
    <property type="entry name" value="ATPase_P-typ_cyto_dom_N"/>
</dbReference>
<comment type="similarity">
    <text evidence="3 13">Belongs to the cation transport ATPase (P-type) (TC 3.A.3) family. Type IIIA subfamily.</text>
</comment>
<dbReference type="Pfam" id="PF00690">
    <property type="entry name" value="Cation_ATPase_N"/>
    <property type="match status" value="1"/>
</dbReference>
<dbReference type="InterPro" id="IPR023298">
    <property type="entry name" value="ATPase_P-typ_TM_dom_sf"/>
</dbReference>
<feature type="compositionally biased region" description="Low complexity" evidence="14">
    <location>
        <begin position="1037"/>
        <end position="1073"/>
    </location>
</feature>
<feature type="transmembrane region" description="Helical" evidence="13">
    <location>
        <begin position="247"/>
        <end position="271"/>
    </location>
</feature>
<name>A0A836C4Y9_9CHLO</name>
<comment type="caution">
    <text evidence="13">Lacks conserved residue(s) required for the propagation of feature annotation.</text>
</comment>
<dbReference type="OrthoDB" id="116380at2759"/>
<dbReference type="InterPro" id="IPR001757">
    <property type="entry name" value="P_typ_ATPase"/>
</dbReference>
<dbReference type="InterPro" id="IPR044492">
    <property type="entry name" value="P_typ_ATPase_HD_dom"/>
</dbReference>
<feature type="region of interest" description="Disordered" evidence="14">
    <location>
        <begin position="1"/>
        <end position="52"/>
    </location>
</feature>
<gene>
    <name evidence="16" type="ORF">HYH03_002792</name>
</gene>
<evidence type="ECO:0000313" key="16">
    <source>
        <dbReference type="EMBL" id="KAG2499212.1"/>
    </source>
</evidence>
<dbReference type="SUPFAM" id="SSF56784">
    <property type="entry name" value="HAD-like"/>
    <property type="match status" value="1"/>
</dbReference>
<evidence type="ECO:0000256" key="10">
    <source>
        <dbReference type="ARBA" id="ARBA00022989"/>
    </source>
</evidence>
<evidence type="ECO:0000313" key="17">
    <source>
        <dbReference type="Proteomes" id="UP000612055"/>
    </source>
</evidence>
<keyword evidence="4" id="KW-1003">Cell membrane</keyword>
<evidence type="ECO:0000256" key="2">
    <source>
        <dbReference type="ARBA" id="ARBA00004651"/>
    </source>
</evidence>
<dbReference type="AlphaFoldDB" id="A0A836C4Y9"/>
<evidence type="ECO:0000256" key="3">
    <source>
        <dbReference type="ARBA" id="ARBA00008804"/>
    </source>
</evidence>
<dbReference type="PRINTS" id="PR00120">
    <property type="entry name" value="HATPASE"/>
</dbReference>
<comment type="subcellular location">
    <subcellularLocation>
        <location evidence="2 13">Cell membrane</location>
        <topology evidence="2 13">Multi-pass membrane protein</topology>
    </subcellularLocation>
</comment>
<dbReference type="Gene3D" id="2.70.150.10">
    <property type="entry name" value="Calcium-transporting ATPase, cytoplasmic transduction domain A"/>
    <property type="match status" value="1"/>
</dbReference>
<keyword evidence="6 13" id="KW-0812">Transmembrane</keyword>
<keyword evidence="17" id="KW-1185">Reference proteome</keyword>
<comment type="catalytic activity">
    <reaction evidence="12 13">
        <text>ATP + H2O + H(+)(in) = ADP + phosphate + 2 H(+)(out)</text>
        <dbReference type="Rhea" id="RHEA:20852"/>
        <dbReference type="ChEBI" id="CHEBI:15377"/>
        <dbReference type="ChEBI" id="CHEBI:15378"/>
        <dbReference type="ChEBI" id="CHEBI:30616"/>
        <dbReference type="ChEBI" id="CHEBI:43474"/>
        <dbReference type="ChEBI" id="CHEBI:456216"/>
        <dbReference type="EC" id="7.1.2.1"/>
    </reaction>
</comment>
<dbReference type="InterPro" id="IPR036412">
    <property type="entry name" value="HAD-like_sf"/>
</dbReference>
<dbReference type="EMBL" id="JAEHOE010000007">
    <property type="protein sequence ID" value="KAG2499212.1"/>
    <property type="molecule type" value="Genomic_DNA"/>
</dbReference>
<keyword evidence="8 13" id="KW-0067">ATP-binding</keyword>
<dbReference type="SFLD" id="SFLDG00002">
    <property type="entry name" value="C1.7:_P-type_atpase_like"/>
    <property type="match status" value="1"/>
</dbReference>
<feature type="region of interest" description="Disordered" evidence="14">
    <location>
        <begin position="1037"/>
        <end position="1086"/>
    </location>
</feature>
<feature type="compositionally biased region" description="Low complexity" evidence="14">
    <location>
        <begin position="979"/>
        <end position="989"/>
    </location>
</feature>
<dbReference type="SFLD" id="SFLDS00003">
    <property type="entry name" value="Haloacid_Dehalogenase"/>
    <property type="match status" value="1"/>
</dbReference>
<dbReference type="SUPFAM" id="SSF81665">
    <property type="entry name" value="Calcium ATPase, transmembrane domain M"/>
    <property type="match status" value="1"/>
</dbReference>
<evidence type="ECO:0000256" key="14">
    <source>
        <dbReference type="SAM" id="MobiDB-lite"/>
    </source>
</evidence>
<evidence type="ECO:0000256" key="12">
    <source>
        <dbReference type="ARBA" id="ARBA00048122"/>
    </source>
</evidence>
<dbReference type="FunFam" id="2.70.150.10:FF:000042">
    <property type="entry name" value="Plasma membrane ATPase"/>
    <property type="match status" value="1"/>
</dbReference>
<reference evidence="16" key="1">
    <citation type="journal article" date="2020" name="bioRxiv">
        <title>Comparative genomics of Chlamydomonas.</title>
        <authorList>
            <person name="Craig R.J."/>
            <person name="Hasan A.R."/>
            <person name="Ness R.W."/>
            <person name="Keightley P.D."/>
        </authorList>
    </citation>
    <scope>NUCLEOTIDE SEQUENCE</scope>
    <source>
        <strain evidence="16">CCAP 11/70</strain>
    </source>
</reference>
<dbReference type="Pfam" id="PF00122">
    <property type="entry name" value="E1-E2_ATPase"/>
    <property type="match status" value="1"/>
</dbReference>
<dbReference type="GO" id="GO:0016887">
    <property type="term" value="F:ATP hydrolysis activity"/>
    <property type="evidence" value="ECO:0007669"/>
    <property type="project" value="InterPro"/>
</dbReference>
<feature type="domain" description="Cation-transporting P-type ATPase N-terminal" evidence="15">
    <location>
        <begin position="38"/>
        <end position="100"/>
    </location>
</feature>
<dbReference type="InterPro" id="IPR006534">
    <property type="entry name" value="P-type_ATPase_IIIA"/>
</dbReference>
<feature type="transmembrane region" description="Helical" evidence="13">
    <location>
        <begin position="835"/>
        <end position="851"/>
    </location>
</feature>